<dbReference type="EMBL" id="UZAH01025458">
    <property type="protein sequence ID" value="VDO64297.1"/>
    <property type="molecule type" value="Genomic_DNA"/>
</dbReference>
<accession>A0A3P7XVZ9</accession>
<protein>
    <submittedName>
        <fullName evidence="3">Ovule protein</fullName>
    </submittedName>
</protein>
<name>A0A183FFP2_HELPZ</name>
<evidence type="ECO:0000313" key="3">
    <source>
        <dbReference type="WBParaSite" id="HPBE_0000536501-mRNA-1"/>
    </source>
</evidence>
<organism evidence="2 3">
    <name type="scientific">Heligmosomoides polygyrus</name>
    <name type="common">Parasitic roundworm</name>
    <dbReference type="NCBI Taxonomy" id="6339"/>
    <lineage>
        <taxon>Eukaryota</taxon>
        <taxon>Metazoa</taxon>
        <taxon>Ecdysozoa</taxon>
        <taxon>Nematoda</taxon>
        <taxon>Chromadorea</taxon>
        <taxon>Rhabditida</taxon>
        <taxon>Rhabditina</taxon>
        <taxon>Rhabditomorpha</taxon>
        <taxon>Strongyloidea</taxon>
        <taxon>Heligmosomidae</taxon>
        <taxon>Heligmosomoides</taxon>
    </lineage>
</organism>
<dbReference type="Proteomes" id="UP000050761">
    <property type="component" value="Unassembled WGS sequence"/>
</dbReference>
<dbReference type="AlphaFoldDB" id="A0A183FFP2"/>
<evidence type="ECO:0000313" key="1">
    <source>
        <dbReference type="EMBL" id="VDO64297.1"/>
    </source>
</evidence>
<evidence type="ECO:0000313" key="2">
    <source>
        <dbReference type="Proteomes" id="UP000050761"/>
    </source>
</evidence>
<sequence>MKTMFKRNERVSDAPFSLNGTNISEFSSYVFLGREVSMANELGPEPGRRKTASWRAFKSDEEVAKKTKNVSAPTYLLFLP</sequence>
<reference evidence="3" key="2">
    <citation type="submission" date="2019-09" db="UniProtKB">
        <authorList>
            <consortium name="WormBaseParasite"/>
        </authorList>
    </citation>
    <scope>IDENTIFICATION</scope>
</reference>
<reference evidence="1 2" key="1">
    <citation type="submission" date="2018-11" db="EMBL/GenBank/DDBJ databases">
        <authorList>
            <consortium name="Pathogen Informatics"/>
        </authorList>
    </citation>
    <scope>NUCLEOTIDE SEQUENCE [LARGE SCALE GENOMIC DNA]</scope>
</reference>
<gene>
    <name evidence="1" type="ORF">HPBE_LOCUS5366</name>
</gene>
<keyword evidence="2" id="KW-1185">Reference proteome</keyword>
<dbReference type="OrthoDB" id="5824068at2759"/>
<proteinExistence type="predicted"/>
<accession>A0A183FFP2</accession>
<dbReference type="WBParaSite" id="HPBE_0000536501-mRNA-1">
    <property type="protein sequence ID" value="HPBE_0000536501-mRNA-1"/>
    <property type="gene ID" value="HPBE_0000536501"/>
</dbReference>